<organism evidence="1 2">
    <name type="scientific">Mycolicibacterium helvum</name>
    <dbReference type="NCBI Taxonomy" id="1534349"/>
    <lineage>
        <taxon>Bacteria</taxon>
        <taxon>Bacillati</taxon>
        <taxon>Actinomycetota</taxon>
        <taxon>Actinomycetes</taxon>
        <taxon>Mycobacteriales</taxon>
        <taxon>Mycobacteriaceae</taxon>
        <taxon>Mycolicibacterium</taxon>
    </lineage>
</organism>
<dbReference type="KEGG" id="mhev:MHEL_21750"/>
<gene>
    <name evidence="1" type="ORF">MHEL_21750</name>
</gene>
<keyword evidence="2" id="KW-1185">Reference proteome</keyword>
<name>A0A7I7T3R7_9MYCO</name>
<evidence type="ECO:0000313" key="1">
    <source>
        <dbReference type="EMBL" id="BBY63932.1"/>
    </source>
</evidence>
<evidence type="ECO:0000313" key="2">
    <source>
        <dbReference type="Proteomes" id="UP000467148"/>
    </source>
</evidence>
<dbReference type="EMBL" id="AP022596">
    <property type="protein sequence ID" value="BBY63932.1"/>
    <property type="molecule type" value="Genomic_DNA"/>
</dbReference>
<reference evidence="1 2" key="1">
    <citation type="journal article" date="2019" name="Emerg. Microbes Infect.">
        <title>Comprehensive subspecies identification of 175 nontuberculous mycobacteria species based on 7547 genomic profiles.</title>
        <authorList>
            <person name="Matsumoto Y."/>
            <person name="Kinjo T."/>
            <person name="Motooka D."/>
            <person name="Nabeya D."/>
            <person name="Jung N."/>
            <person name="Uechi K."/>
            <person name="Horii T."/>
            <person name="Iida T."/>
            <person name="Fujita J."/>
            <person name="Nakamura S."/>
        </authorList>
    </citation>
    <scope>NUCLEOTIDE SEQUENCE [LARGE SCALE GENOMIC DNA]</scope>
    <source>
        <strain evidence="1 2">JCM 30396</strain>
    </source>
</reference>
<dbReference type="AlphaFoldDB" id="A0A7I7T3R7"/>
<accession>A0A7I7T3R7</accession>
<dbReference type="Proteomes" id="UP000467148">
    <property type="component" value="Chromosome"/>
</dbReference>
<proteinExistence type="predicted"/>
<sequence length="151" mass="16894">MHQRAADGVRDKIYKIIRSMPLDSDKTAIQRASGVSRPTVYQLLQEGNSINTELELITTAGAVRDYIARIRDALSSPDDVIAAFIAEAEYSVGNRRTDGADWYWPDLEQALDCARSWQESRTAERMDALLDALDDAVQTVEEDERDAQSSN</sequence>
<protein>
    <submittedName>
        <fullName evidence="1">Uncharacterized protein</fullName>
    </submittedName>
</protein>